<protein>
    <submittedName>
        <fullName evidence="8">HAGH_C domain-containing protein</fullName>
    </submittedName>
</protein>
<dbReference type="InterPro" id="IPR032282">
    <property type="entry name" value="HAGH_C"/>
</dbReference>
<feature type="transmembrane region" description="Helical" evidence="4">
    <location>
        <begin position="20"/>
        <end position="39"/>
    </location>
</feature>
<dbReference type="AlphaFoldDB" id="A0A183U5D6"/>
<evidence type="ECO:0000256" key="3">
    <source>
        <dbReference type="ARBA" id="ARBA00022833"/>
    </source>
</evidence>
<proteinExistence type="predicted"/>
<reference evidence="6 7" key="2">
    <citation type="submission" date="2018-11" db="EMBL/GenBank/DDBJ databases">
        <authorList>
            <consortium name="Pathogen Informatics"/>
        </authorList>
    </citation>
    <scope>NUCLEOTIDE SEQUENCE [LARGE SCALE GENOMIC DNA]</scope>
</reference>
<dbReference type="PANTHER" id="PTHR11935:SF94">
    <property type="entry name" value="TENZING NORGAY, ISOFORM C"/>
    <property type="match status" value="1"/>
</dbReference>
<keyword evidence="2" id="KW-0378">Hydrolase</keyword>
<dbReference type="SUPFAM" id="SSF56281">
    <property type="entry name" value="Metallo-hydrolase/oxidoreductase"/>
    <property type="match status" value="1"/>
</dbReference>
<reference evidence="8" key="1">
    <citation type="submission" date="2016-06" db="UniProtKB">
        <authorList>
            <consortium name="WormBaseParasite"/>
        </authorList>
    </citation>
    <scope>IDENTIFICATION</scope>
</reference>
<feature type="domain" description="Hydroxyacylglutathione hydrolase C-terminal" evidence="5">
    <location>
        <begin position="47"/>
        <end position="101"/>
    </location>
</feature>
<evidence type="ECO:0000256" key="4">
    <source>
        <dbReference type="SAM" id="Phobius"/>
    </source>
</evidence>
<dbReference type="GO" id="GO:0046872">
    <property type="term" value="F:metal ion binding"/>
    <property type="evidence" value="ECO:0007669"/>
    <property type="project" value="UniProtKB-KW"/>
</dbReference>
<keyword evidence="1" id="KW-0479">Metal-binding</keyword>
<dbReference type="InterPro" id="IPR036866">
    <property type="entry name" value="RibonucZ/Hydroxyglut_hydro"/>
</dbReference>
<dbReference type="GO" id="GO:0004416">
    <property type="term" value="F:hydroxyacylglutathione hydrolase activity"/>
    <property type="evidence" value="ECO:0007669"/>
    <property type="project" value="TreeGrafter"/>
</dbReference>
<accession>A0A183U5D6</accession>
<keyword evidence="4" id="KW-0812">Transmembrane</keyword>
<dbReference type="EMBL" id="UYWY01005062">
    <property type="protein sequence ID" value="VDM29423.1"/>
    <property type="molecule type" value="Genomic_DNA"/>
</dbReference>
<keyword evidence="7" id="KW-1185">Reference proteome</keyword>
<evidence type="ECO:0000259" key="5">
    <source>
        <dbReference type="Pfam" id="PF16123"/>
    </source>
</evidence>
<evidence type="ECO:0000313" key="8">
    <source>
        <dbReference type="WBParaSite" id="TCNE_0000370601-mRNA-1"/>
    </source>
</evidence>
<keyword evidence="4" id="KW-0472">Membrane</keyword>
<name>A0A183U5D6_TOXCA</name>
<dbReference type="PANTHER" id="PTHR11935">
    <property type="entry name" value="BETA LACTAMASE DOMAIN"/>
    <property type="match status" value="1"/>
</dbReference>
<dbReference type="Gene3D" id="3.60.15.10">
    <property type="entry name" value="Ribonuclease Z/Hydroxyacylglutathione hydrolase-like"/>
    <property type="match status" value="1"/>
</dbReference>
<keyword evidence="3" id="KW-0862">Zinc</keyword>
<dbReference type="PROSITE" id="PS51257">
    <property type="entry name" value="PROKAR_LIPOPROTEIN"/>
    <property type="match status" value="1"/>
</dbReference>
<evidence type="ECO:0000256" key="1">
    <source>
        <dbReference type="ARBA" id="ARBA00022723"/>
    </source>
</evidence>
<dbReference type="WBParaSite" id="TCNE_0000370601-mRNA-1">
    <property type="protein sequence ID" value="TCNE_0000370601-mRNA-1"/>
    <property type="gene ID" value="TCNE_0000370601"/>
</dbReference>
<sequence>MKELYNVTTAADRLREAIVFTVYLNGCIFFIAFGCLSFFQEVYCGHEYTVTNLRFAHSVEPSNDDVSKKLEWAKAKQNNHEPTVPSTIGEEKRFNPFMRVAGSLGYLTSCTGYCFAVLPVKFGRSNLKTCCD</sequence>
<keyword evidence="4" id="KW-1133">Transmembrane helix</keyword>
<gene>
    <name evidence="6" type="ORF">TCNE_LOCUS3706</name>
</gene>
<evidence type="ECO:0000313" key="7">
    <source>
        <dbReference type="Proteomes" id="UP000050794"/>
    </source>
</evidence>
<evidence type="ECO:0000256" key="2">
    <source>
        <dbReference type="ARBA" id="ARBA00022801"/>
    </source>
</evidence>
<dbReference type="Proteomes" id="UP000050794">
    <property type="component" value="Unassembled WGS sequence"/>
</dbReference>
<organism evidence="7 8">
    <name type="scientific">Toxocara canis</name>
    <name type="common">Canine roundworm</name>
    <dbReference type="NCBI Taxonomy" id="6265"/>
    <lineage>
        <taxon>Eukaryota</taxon>
        <taxon>Metazoa</taxon>
        <taxon>Ecdysozoa</taxon>
        <taxon>Nematoda</taxon>
        <taxon>Chromadorea</taxon>
        <taxon>Rhabditida</taxon>
        <taxon>Spirurina</taxon>
        <taxon>Ascaridomorpha</taxon>
        <taxon>Ascaridoidea</taxon>
        <taxon>Toxocaridae</taxon>
        <taxon>Toxocara</taxon>
    </lineage>
</organism>
<dbReference type="Pfam" id="PF16123">
    <property type="entry name" value="HAGH_C"/>
    <property type="match status" value="1"/>
</dbReference>
<evidence type="ECO:0000313" key="6">
    <source>
        <dbReference type="EMBL" id="VDM29423.1"/>
    </source>
</evidence>